<feature type="compositionally biased region" description="Basic residues" evidence="3">
    <location>
        <begin position="268"/>
        <end position="279"/>
    </location>
</feature>
<protein>
    <recommendedName>
        <fullName evidence="4">PUM-HD domain-containing protein</fullName>
    </recommendedName>
</protein>
<dbReference type="Pfam" id="PF00806">
    <property type="entry name" value="PUF"/>
    <property type="match status" value="8"/>
</dbReference>
<dbReference type="PROSITE" id="PS50302">
    <property type="entry name" value="PUM"/>
    <property type="match status" value="4"/>
</dbReference>
<feature type="repeat" description="Pumilio" evidence="2">
    <location>
        <begin position="459"/>
        <end position="497"/>
    </location>
</feature>
<feature type="region of interest" description="Disordered" evidence="3">
    <location>
        <begin position="227"/>
        <end position="252"/>
    </location>
</feature>
<dbReference type="PANTHER" id="PTHR12537:SF12">
    <property type="entry name" value="MATERNAL PROTEIN PUMILIO"/>
    <property type="match status" value="1"/>
</dbReference>
<feature type="compositionally biased region" description="Polar residues" evidence="3">
    <location>
        <begin position="15"/>
        <end position="26"/>
    </location>
</feature>
<organism evidence="5 6">
    <name type="scientific">Triparma columacea</name>
    <dbReference type="NCBI Taxonomy" id="722753"/>
    <lineage>
        <taxon>Eukaryota</taxon>
        <taxon>Sar</taxon>
        <taxon>Stramenopiles</taxon>
        <taxon>Ochrophyta</taxon>
        <taxon>Bolidophyceae</taxon>
        <taxon>Parmales</taxon>
        <taxon>Triparmaceae</taxon>
        <taxon>Triparma</taxon>
    </lineage>
</organism>
<evidence type="ECO:0000256" key="1">
    <source>
        <dbReference type="ARBA" id="ARBA00022737"/>
    </source>
</evidence>
<dbReference type="InterPro" id="IPR011989">
    <property type="entry name" value="ARM-like"/>
</dbReference>
<dbReference type="GO" id="GO:0010608">
    <property type="term" value="P:post-transcriptional regulation of gene expression"/>
    <property type="evidence" value="ECO:0007669"/>
    <property type="project" value="TreeGrafter"/>
</dbReference>
<dbReference type="Gene3D" id="1.25.10.10">
    <property type="entry name" value="Leucine-rich Repeat Variant"/>
    <property type="match status" value="1"/>
</dbReference>
<feature type="repeat" description="Pumilio" evidence="2">
    <location>
        <begin position="528"/>
        <end position="567"/>
    </location>
</feature>
<proteinExistence type="predicted"/>
<name>A0A9W7FYA5_9STRA</name>
<dbReference type="GO" id="GO:0003729">
    <property type="term" value="F:mRNA binding"/>
    <property type="evidence" value="ECO:0007669"/>
    <property type="project" value="TreeGrafter"/>
</dbReference>
<feature type="compositionally biased region" description="Low complexity" evidence="3">
    <location>
        <begin position="1"/>
        <end position="14"/>
    </location>
</feature>
<feature type="region of interest" description="Disordered" evidence="3">
    <location>
        <begin position="132"/>
        <end position="173"/>
    </location>
</feature>
<dbReference type="InterPro" id="IPR001313">
    <property type="entry name" value="Pumilio_RNA-bd_rpt"/>
</dbReference>
<dbReference type="PROSITE" id="PS50303">
    <property type="entry name" value="PUM_HD"/>
    <property type="match status" value="1"/>
</dbReference>
<feature type="compositionally biased region" description="Low complexity" evidence="3">
    <location>
        <begin position="48"/>
        <end position="59"/>
    </location>
</feature>
<feature type="repeat" description="Pumilio" evidence="2">
    <location>
        <begin position="672"/>
        <end position="709"/>
    </location>
</feature>
<feature type="region of interest" description="Disordered" evidence="3">
    <location>
        <begin position="1"/>
        <end position="105"/>
    </location>
</feature>
<feature type="compositionally biased region" description="Low complexity" evidence="3">
    <location>
        <begin position="88"/>
        <end position="105"/>
    </location>
</feature>
<evidence type="ECO:0000313" key="5">
    <source>
        <dbReference type="EMBL" id="GMI24230.1"/>
    </source>
</evidence>
<feature type="compositionally biased region" description="Basic and acidic residues" evidence="3">
    <location>
        <begin position="27"/>
        <end position="36"/>
    </location>
</feature>
<evidence type="ECO:0000313" key="6">
    <source>
        <dbReference type="Proteomes" id="UP001165065"/>
    </source>
</evidence>
<reference evidence="6" key="1">
    <citation type="journal article" date="2023" name="Commun. Biol.">
        <title>Genome analysis of Parmales, the sister group of diatoms, reveals the evolutionary specialization of diatoms from phago-mixotrophs to photoautotrophs.</title>
        <authorList>
            <person name="Ban H."/>
            <person name="Sato S."/>
            <person name="Yoshikawa S."/>
            <person name="Yamada K."/>
            <person name="Nakamura Y."/>
            <person name="Ichinomiya M."/>
            <person name="Sato N."/>
            <person name="Blanc-Mathieu R."/>
            <person name="Endo H."/>
            <person name="Kuwata A."/>
            <person name="Ogata H."/>
        </authorList>
    </citation>
    <scope>NUCLEOTIDE SEQUENCE [LARGE SCALE GENOMIC DNA]</scope>
</reference>
<dbReference type="OrthoDB" id="668540at2759"/>
<feature type="repeat" description="Pumilio" evidence="2">
    <location>
        <begin position="423"/>
        <end position="458"/>
    </location>
</feature>
<evidence type="ECO:0000256" key="2">
    <source>
        <dbReference type="PROSITE-ProRule" id="PRU00317"/>
    </source>
</evidence>
<feature type="region of interest" description="Disordered" evidence="3">
    <location>
        <begin position="268"/>
        <end position="377"/>
    </location>
</feature>
<dbReference type="EMBL" id="BRYA01000581">
    <property type="protein sequence ID" value="GMI24230.1"/>
    <property type="molecule type" value="Genomic_DNA"/>
</dbReference>
<gene>
    <name evidence="5" type="ORF">TrCOL_g8512</name>
</gene>
<dbReference type="GO" id="GO:0005737">
    <property type="term" value="C:cytoplasm"/>
    <property type="evidence" value="ECO:0007669"/>
    <property type="project" value="TreeGrafter"/>
</dbReference>
<feature type="compositionally biased region" description="Polar residues" evidence="3">
    <location>
        <begin position="161"/>
        <end position="173"/>
    </location>
</feature>
<dbReference type="InterPro" id="IPR033133">
    <property type="entry name" value="PUM-HD"/>
</dbReference>
<dbReference type="InterPro" id="IPR016024">
    <property type="entry name" value="ARM-type_fold"/>
</dbReference>
<sequence>MPVDSDSQDDVLSQEFSSRMTFQGSNGHRDDLRVDKLGSSGNSDSQNGPGSTCSSTSGPALKALNHIPTKQAEGVGNGSSDPPCDLNSLPVSHPPSSVSPSLHSSLHYPEGAALASSTLGFLSEKSSHDGFGQLPFSDLSQPSPSLSSLLGDQKPSRPAKLQSTLPSYASTSGMDKEEMEALAGCLSDKYLHGGAVFGEDIEEFEAMAECLSDRNLHGDFYDGLWSSAPQETHNPSYASRGGAVQHTRHMQHPTQYPKEFHATHYTTHHPTHHLSHHPNRHDLHQPPHQLNLQRVNPSPNYPPPPQSSHYAPPLHAPTQPSLPKYPPHPYDYPSNYAPEYHPQPQQPTYPTNGGSKQHHKSNHSIGYQPPPSSTPDLLSVYKSTLMQRQPPVAQHASNKGKKNSASSQLAIPAVVKSTFDYATIRSHFLPFALDQHGSRLIQLHLSAPSAATLSLITEDAMPHLLTLSIDVFGNYIVQKIIQISTSLPETVVEFLTENVIPLCHDQYGCRVIQASFCHERIIHIVASELHAQGKMKEMLTHVNGNHVVQKIVQLAGPQSYGVAEILQGDVDALSKDQYGCRFVQRMIEGGWGEHMEWDVKSCINHQYGNYIIQHLLVYGTAVSKNRVFSTLVRLGIVSLCRQKYSSNVVEKLLVSSGPSHVGYVVQTLSSFDLDGIPVCVKLVQDPFGNYVVRKAMEVAGGQHIQQLLKEWINEFKSSAYAKRVVAKIT</sequence>
<evidence type="ECO:0000259" key="4">
    <source>
        <dbReference type="PROSITE" id="PS50303"/>
    </source>
</evidence>
<dbReference type="AlphaFoldDB" id="A0A9W7FYA5"/>
<feature type="domain" description="PUM-HD" evidence="4">
    <location>
        <begin position="392"/>
        <end position="729"/>
    </location>
</feature>
<feature type="compositionally biased region" description="Polar residues" evidence="3">
    <location>
        <begin position="227"/>
        <end position="237"/>
    </location>
</feature>
<keyword evidence="6" id="KW-1185">Reference proteome</keyword>
<feature type="compositionally biased region" description="Low complexity" evidence="3">
    <location>
        <begin position="134"/>
        <end position="150"/>
    </location>
</feature>
<evidence type="ECO:0000256" key="3">
    <source>
        <dbReference type="SAM" id="MobiDB-lite"/>
    </source>
</evidence>
<accession>A0A9W7FYA5</accession>
<dbReference type="SUPFAM" id="SSF48371">
    <property type="entry name" value="ARM repeat"/>
    <property type="match status" value="1"/>
</dbReference>
<dbReference type="Proteomes" id="UP001165065">
    <property type="component" value="Unassembled WGS sequence"/>
</dbReference>
<keyword evidence="1" id="KW-0677">Repeat</keyword>
<comment type="caution">
    <text evidence="5">The sequence shown here is derived from an EMBL/GenBank/DDBJ whole genome shotgun (WGS) entry which is preliminary data.</text>
</comment>
<dbReference type="SMART" id="SM00025">
    <property type="entry name" value="Pumilio"/>
    <property type="match status" value="8"/>
</dbReference>
<dbReference type="PANTHER" id="PTHR12537">
    <property type="entry name" value="RNA BINDING PROTEIN PUMILIO-RELATED"/>
    <property type="match status" value="1"/>
</dbReference>